<dbReference type="Gene3D" id="1.10.10.60">
    <property type="entry name" value="Homeodomain-like"/>
    <property type="match status" value="1"/>
</dbReference>
<evidence type="ECO:0000256" key="2">
    <source>
        <dbReference type="ARBA" id="ARBA00023125"/>
    </source>
</evidence>
<dbReference type="GO" id="GO:0003700">
    <property type="term" value="F:DNA-binding transcription factor activity"/>
    <property type="evidence" value="ECO:0007669"/>
    <property type="project" value="InterPro"/>
</dbReference>
<dbReference type="InterPro" id="IPR009057">
    <property type="entry name" value="Homeodomain-like_sf"/>
</dbReference>
<dbReference type="PANTHER" id="PTHR47894:SF4">
    <property type="entry name" value="HTH-TYPE TRANSCRIPTIONAL REGULATOR GADX"/>
    <property type="match status" value="1"/>
</dbReference>
<evidence type="ECO:0000313" key="6">
    <source>
        <dbReference type="Proteomes" id="UP000094501"/>
    </source>
</evidence>
<evidence type="ECO:0000259" key="4">
    <source>
        <dbReference type="PROSITE" id="PS01124"/>
    </source>
</evidence>
<dbReference type="InterPro" id="IPR018060">
    <property type="entry name" value="HTH_AraC"/>
</dbReference>
<dbReference type="GO" id="GO:0000976">
    <property type="term" value="F:transcription cis-regulatory region binding"/>
    <property type="evidence" value="ECO:0007669"/>
    <property type="project" value="TreeGrafter"/>
</dbReference>
<dbReference type="RefSeq" id="WP_069436629.1">
    <property type="nucleotide sequence ID" value="NZ_LPWG01000008.1"/>
</dbReference>
<dbReference type="SUPFAM" id="SSF46689">
    <property type="entry name" value="Homeodomain-like"/>
    <property type="match status" value="1"/>
</dbReference>
<protein>
    <recommendedName>
        <fullName evidence="4">HTH araC/xylS-type domain-containing protein</fullName>
    </recommendedName>
</protein>
<keyword evidence="1" id="KW-0805">Transcription regulation</keyword>
<evidence type="ECO:0000256" key="1">
    <source>
        <dbReference type="ARBA" id="ARBA00023015"/>
    </source>
</evidence>
<organism evidence="5 6">
    <name type="scientific">Methyloceanibacter methanicus</name>
    <dbReference type="NCBI Taxonomy" id="1774968"/>
    <lineage>
        <taxon>Bacteria</taxon>
        <taxon>Pseudomonadati</taxon>
        <taxon>Pseudomonadota</taxon>
        <taxon>Alphaproteobacteria</taxon>
        <taxon>Hyphomicrobiales</taxon>
        <taxon>Hyphomicrobiaceae</taxon>
        <taxon>Methyloceanibacter</taxon>
    </lineage>
</organism>
<sequence length="222" mass="24283">MVNPQSESLVLRHFYTTNFDPETAHLLLQYAVAMADRICAMTGAGAGRLKRVELAPHPTVRLDHLEPWFGPVLEPAPGTSTLIEIPRVVADRVFLSVARDRSVQGPPPGLEPLRGDGSLTHSAIIILRSMFEDGVPTVRDLAEVCGMSVRSLQRSLSEEGTTFSTLLVSVRKALAEQRLSSPKTKVASVSADLGYAGQSSLTRAMRRWTGLPPKRFKKQLQT</sequence>
<dbReference type="Proteomes" id="UP000094501">
    <property type="component" value="Unassembled WGS sequence"/>
</dbReference>
<proteinExistence type="predicted"/>
<comment type="caution">
    <text evidence="5">The sequence shown here is derived from an EMBL/GenBank/DDBJ whole genome shotgun (WGS) entry which is preliminary data.</text>
</comment>
<dbReference type="AlphaFoldDB" id="A0A1E3W390"/>
<dbReference type="Pfam" id="PF12833">
    <property type="entry name" value="HTH_18"/>
    <property type="match status" value="1"/>
</dbReference>
<dbReference type="EMBL" id="LPWG01000008">
    <property type="protein sequence ID" value="ODS00275.1"/>
    <property type="molecule type" value="Genomic_DNA"/>
</dbReference>
<dbReference type="OrthoDB" id="9805730at2"/>
<gene>
    <name evidence="5" type="ORF">AUC68_01105</name>
</gene>
<dbReference type="SMART" id="SM00342">
    <property type="entry name" value="HTH_ARAC"/>
    <property type="match status" value="1"/>
</dbReference>
<evidence type="ECO:0000256" key="3">
    <source>
        <dbReference type="ARBA" id="ARBA00023163"/>
    </source>
</evidence>
<dbReference type="PANTHER" id="PTHR47894">
    <property type="entry name" value="HTH-TYPE TRANSCRIPTIONAL REGULATOR GADX"/>
    <property type="match status" value="1"/>
</dbReference>
<keyword evidence="3" id="KW-0804">Transcription</keyword>
<feature type="domain" description="HTH araC/xylS-type" evidence="4">
    <location>
        <begin position="121"/>
        <end position="219"/>
    </location>
</feature>
<evidence type="ECO:0000313" key="5">
    <source>
        <dbReference type="EMBL" id="ODS00275.1"/>
    </source>
</evidence>
<reference evidence="5 6" key="1">
    <citation type="journal article" date="2016" name="Environ. Microbiol.">
        <title>New Methyloceanibacter diversity from North Sea sediments includes methanotroph containing solely the soluble methane monooxygenase.</title>
        <authorList>
            <person name="Vekeman B."/>
            <person name="Kerckhof F.M."/>
            <person name="Cremers G."/>
            <person name="de Vos P."/>
            <person name="Vandamme P."/>
            <person name="Boon N."/>
            <person name="Op den Camp H.J."/>
            <person name="Heylen K."/>
        </authorList>
    </citation>
    <scope>NUCLEOTIDE SEQUENCE [LARGE SCALE GENOMIC DNA]</scope>
    <source>
        <strain evidence="5 6">R-67174</strain>
    </source>
</reference>
<accession>A0A1E3W390</accession>
<dbReference type="PROSITE" id="PS01124">
    <property type="entry name" value="HTH_ARAC_FAMILY_2"/>
    <property type="match status" value="1"/>
</dbReference>
<name>A0A1E3W390_9HYPH</name>
<dbReference type="STRING" id="1774968.AUC68_01105"/>
<dbReference type="GO" id="GO:0005829">
    <property type="term" value="C:cytosol"/>
    <property type="evidence" value="ECO:0007669"/>
    <property type="project" value="TreeGrafter"/>
</dbReference>
<keyword evidence="6" id="KW-1185">Reference proteome</keyword>
<keyword evidence="2" id="KW-0238">DNA-binding</keyword>